<evidence type="ECO:0000256" key="17">
    <source>
        <dbReference type="SAM" id="Phobius"/>
    </source>
</evidence>
<evidence type="ECO:0000256" key="2">
    <source>
        <dbReference type="ARBA" id="ARBA00007866"/>
    </source>
</evidence>
<reference evidence="20 21" key="1">
    <citation type="submission" date="2018-07" db="EMBL/GenBank/DDBJ databases">
        <title>Thalassococcus profundi sp. nov., a marine bacterium isolated from deep seawater of Okinawa Trough.</title>
        <authorList>
            <person name="Yu M."/>
        </authorList>
    </citation>
    <scope>NUCLEOTIDE SEQUENCE [LARGE SCALE GENOMIC DNA]</scope>
    <source>
        <strain evidence="20 21">WRAS1</strain>
    </source>
</reference>
<comment type="caution">
    <text evidence="20">The sequence shown here is derived from an EMBL/GenBank/DDBJ whole genome shotgun (WGS) entry which is preliminary data.</text>
</comment>
<keyword evidence="20" id="KW-0560">Oxidoreductase</keyword>
<evidence type="ECO:0000256" key="1">
    <source>
        <dbReference type="ARBA" id="ARBA00004141"/>
    </source>
</evidence>
<dbReference type="InterPro" id="IPR008972">
    <property type="entry name" value="Cupredoxin"/>
</dbReference>
<dbReference type="PROSITE" id="PS51007">
    <property type="entry name" value="CYTC"/>
    <property type="match status" value="1"/>
</dbReference>
<evidence type="ECO:0000256" key="10">
    <source>
        <dbReference type="ARBA" id="ARBA00023004"/>
    </source>
</evidence>
<evidence type="ECO:0000256" key="6">
    <source>
        <dbReference type="ARBA" id="ARBA00022692"/>
    </source>
</evidence>
<dbReference type="InterPro" id="IPR014222">
    <property type="entry name" value="Cyt_c_oxidase_su2"/>
</dbReference>
<dbReference type="AlphaFoldDB" id="A0A369THE1"/>
<evidence type="ECO:0000256" key="4">
    <source>
        <dbReference type="ARBA" id="ARBA00022617"/>
    </source>
</evidence>
<evidence type="ECO:0000256" key="8">
    <source>
        <dbReference type="ARBA" id="ARBA00022982"/>
    </source>
</evidence>
<feature type="domain" description="Cytochrome oxidase subunit II copper A binding" evidence="18">
    <location>
        <begin position="94"/>
        <end position="208"/>
    </location>
</feature>
<dbReference type="GO" id="GO:0004129">
    <property type="term" value="F:cytochrome-c oxidase activity"/>
    <property type="evidence" value="ECO:0007669"/>
    <property type="project" value="UniProtKB-EC"/>
</dbReference>
<feature type="transmembrane region" description="Helical" evidence="17">
    <location>
        <begin position="62"/>
        <end position="89"/>
    </location>
</feature>
<evidence type="ECO:0000256" key="7">
    <source>
        <dbReference type="ARBA" id="ARBA00022723"/>
    </source>
</evidence>
<dbReference type="EMBL" id="QPMK01000019">
    <property type="protein sequence ID" value="RDD64650.1"/>
    <property type="molecule type" value="Genomic_DNA"/>
</dbReference>
<dbReference type="SUPFAM" id="SSF46626">
    <property type="entry name" value="Cytochrome c"/>
    <property type="match status" value="1"/>
</dbReference>
<feature type="domain" description="Cytochrome c" evidence="19">
    <location>
        <begin position="219"/>
        <end position="311"/>
    </location>
</feature>
<dbReference type="GO" id="GO:0016491">
    <property type="term" value="F:oxidoreductase activity"/>
    <property type="evidence" value="ECO:0007669"/>
    <property type="project" value="UniProtKB-KW"/>
</dbReference>
<dbReference type="PANTHER" id="PTHR22888:SF9">
    <property type="entry name" value="CYTOCHROME C OXIDASE SUBUNIT 2"/>
    <property type="match status" value="1"/>
</dbReference>
<dbReference type="Pfam" id="PF00034">
    <property type="entry name" value="Cytochrom_C"/>
    <property type="match status" value="1"/>
</dbReference>
<evidence type="ECO:0000256" key="9">
    <source>
        <dbReference type="ARBA" id="ARBA00022989"/>
    </source>
</evidence>
<evidence type="ECO:0000256" key="3">
    <source>
        <dbReference type="ARBA" id="ARBA00022448"/>
    </source>
</evidence>
<comment type="subcellular location">
    <subcellularLocation>
        <location evidence="1">Membrane</location>
        <topology evidence="1">Multi-pass membrane protein</topology>
    </subcellularLocation>
</comment>
<dbReference type="OrthoDB" id="9781261at2"/>
<evidence type="ECO:0000313" key="21">
    <source>
        <dbReference type="Proteomes" id="UP000253977"/>
    </source>
</evidence>
<keyword evidence="11" id="KW-0186">Copper</keyword>
<keyword evidence="12 17" id="KW-0472">Membrane</keyword>
<dbReference type="PROSITE" id="PS00078">
    <property type="entry name" value="COX2"/>
    <property type="match status" value="1"/>
</dbReference>
<keyword evidence="21" id="KW-1185">Reference proteome</keyword>
<gene>
    <name evidence="20" type="primary">coxB</name>
    <name evidence="20" type="ORF">DU478_18970</name>
</gene>
<dbReference type="InterPro" id="IPR001505">
    <property type="entry name" value="Copper_CuA"/>
</dbReference>
<dbReference type="NCBIfam" id="TIGR02866">
    <property type="entry name" value="CoxB"/>
    <property type="match status" value="1"/>
</dbReference>
<dbReference type="InterPro" id="IPR009056">
    <property type="entry name" value="Cyt_c-like_dom"/>
</dbReference>
<dbReference type="Pfam" id="PF00116">
    <property type="entry name" value="COX2"/>
    <property type="match status" value="1"/>
</dbReference>
<evidence type="ECO:0000256" key="13">
    <source>
        <dbReference type="ARBA" id="ARBA00024688"/>
    </source>
</evidence>
<dbReference type="InterPro" id="IPR045187">
    <property type="entry name" value="CcO_II"/>
</dbReference>
<dbReference type="GO" id="GO:0005507">
    <property type="term" value="F:copper ion binding"/>
    <property type="evidence" value="ECO:0007669"/>
    <property type="project" value="InterPro"/>
</dbReference>
<comment type="catalytic activity">
    <reaction evidence="15">
        <text>4 Fe(II)-[cytochrome c] + O2 + 8 H(+)(in) = 4 Fe(III)-[cytochrome c] + 2 H2O + 4 H(+)(out)</text>
        <dbReference type="Rhea" id="RHEA:11436"/>
        <dbReference type="Rhea" id="RHEA-COMP:10350"/>
        <dbReference type="Rhea" id="RHEA-COMP:14399"/>
        <dbReference type="ChEBI" id="CHEBI:15377"/>
        <dbReference type="ChEBI" id="CHEBI:15378"/>
        <dbReference type="ChEBI" id="CHEBI:15379"/>
        <dbReference type="ChEBI" id="CHEBI:29033"/>
        <dbReference type="ChEBI" id="CHEBI:29034"/>
        <dbReference type="EC" id="7.1.1.9"/>
    </reaction>
</comment>
<dbReference type="GO" id="GO:0042773">
    <property type="term" value="P:ATP synthesis coupled electron transport"/>
    <property type="evidence" value="ECO:0007669"/>
    <property type="project" value="TreeGrafter"/>
</dbReference>
<proteinExistence type="inferred from homology"/>
<keyword evidence="3" id="KW-0813">Transport</keyword>
<organism evidence="20 21">
    <name type="scientific">Thalassococcus profundi</name>
    <dbReference type="NCBI Taxonomy" id="2282382"/>
    <lineage>
        <taxon>Bacteria</taxon>
        <taxon>Pseudomonadati</taxon>
        <taxon>Pseudomonadota</taxon>
        <taxon>Alphaproteobacteria</taxon>
        <taxon>Rhodobacterales</taxon>
        <taxon>Roseobacteraceae</taxon>
        <taxon>Thalassococcus</taxon>
    </lineage>
</organism>
<keyword evidence="10 16" id="KW-0408">Iron</keyword>
<dbReference type="RefSeq" id="WP_114512535.1">
    <property type="nucleotide sequence ID" value="NZ_QPMK01000019.1"/>
</dbReference>
<dbReference type="PROSITE" id="PS50857">
    <property type="entry name" value="COX2_CUA"/>
    <property type="match status" value="1"/>
</dbReference>
<keyword evidence="6 17" id="KW-0812">Transmembrane</keyword>
<dbReference type="Proteomes" id="UP000253977">
    <property type="component" value="Unassembled WGS sequence"/>
</dbReference>
<evidence type="ECO:0000313" key="20">
    <source>
        <dbReference type="EMBL" id="RDD64650.1"/>
    </source>
</evidence>
<dbReference type="SUPFAM" id="SSF49503">
    <property type="entry name" value="Cupredoxins"/>
    <property type="match status" value="1"/>
</dbReference>
<evidence type="ECO:0000259" key="18">
    <source>
        <dbReference type="PROSITE" id="PS50857"/>
    </source>
</evidence>
<dbReference type="GO" id="GO:0016020">
    <property type="term" value="C:membrane"/>
    <property type="evidence" value="ECO:0007669"/>
    <property type="project" value="UniProtKB-SubCell"/>
</dbReference>
<keyword evidence="8" id="KW-0249">Electron transport</keyword>
<keyword evidence="4 16" id="KW-0349">Heme</keyword>
<comment type="function">
    <text evidence="13">Subunits I and II form the functional core of the enzyme complex. Electrons originating in cytochrome c are transferred via heme a and Cu(A) to the binuclear center formed by heme a3 and Cu(B).</text>
</comment>
<dbReference type="InterPro" id="IPR036909">
    <property type="entry name" value="Cyt_c-like_dom_sf"/>
</dbReference>
<dbReference type="PANTHER" id="PTHR22888">
    <property type="entry name" value="CYTOCHROME C OXIDASE, SUBUNIT II"/>
    <property type="match status" value="1"/>
</dbReference>
<dbReference type="Gene3D" id="2.60.40.420">
    <property type="entry name" value="Cupredoxins - blue copper proteins"/>
    <property type="match status" value="1"/>
</dbReference>
<evidence type="ECO:0000256" key="14">
    <source>
        <dbReference type="ARBA" id="ARBA00031399"/>
    </source>
</evidence>
<evidence type="ECO:0000256" key="16">
    <source>
        <dbReference type="PROSITE-ProRule" id="PRU00433"/>
    </source>
</evidence>
<feature type="transmembrane region" description="Helical" evidence="17">
    <location>
        <begin position="27"/>
        <end position="50"/>
    </location>
</feature>
<keyword evidence="5" id="KW-0679">Respiratory chain</keyword>
<evidence type="ECO:0000259" key="19">
    <source>
        <dbReference type="PROSITE" id="PS51007"/>
    </source>
</evidence>
<sequence length="311" mass="33693">MNGETTLGRFDTQTALVGAGTGAEMTLVLTVVMTVAAAVIFVAVMGVAWWAWRRETNVRPWWVWTGGVVVPVITLALLVVGSSLTLAAIGEVDEEPAVIEVTGHQYWWDVIHDPRDRSLRDANEIVLPVDQPVTLRLKSEDVIHSFWVPSISGKMDMIPGRTNALTVTATRIGRFRGQCAEFCGLSHPLMAFEVVVVSTENYAAYLDGLETEARDADTLQRTRGRDVFIEAGCPACHAIRGVAEGARIGPDLTRVGGRASLGAGMWAMNVGNLAGWIADVQDMKPGAQMPSYNHLSGPDLRAVAHYLESLK</sequence>
<name>A0A369THE1_9RHOB</name>
<evidence type="ECO:0000256" key="5">
    <source>
        <dbReference type="ARBA" id="ARBA00022660"/>
    </source>
</evidence>
<keyword evidence="9 17" id="KW-1133">Transmembrane helix</keyword>
<evidence type="ECO:0000256" key="15">
    <source>
        <dbReference type="ARBA" id="ARBA00047816"/>
    </source>
</evidence>
<protein>
    <recommendedName>
        <fullName evidence="14">Cytochrome aa3 subunit 2</fullName>
    </recommendedName>
</protein>
<evidence type="ECO:0000256" key="11">
    <source>
        <dbReference type="ARBA" id="ARBA00023008"/>
    </source>
</evidence>
<keyword evidence="7 16" id="KW-0479">Metal-binding</keyword>
<accession>A0A369THE1</accession>
<evidence type="ECO:0000256" key="12">
    <source>
        <dbReference type="ARBA" id="ARBA00023136"/>
    </source>
</evidence>
<dbReference type="InterPro" id="IPR002429">
    <property type="entry name" value="CcO_II-like_C"/>
</dbReference>
<dbReference type="GO" id="GO:0020037">
    <property type="term" value="F:heme binding"/>
    <property type="evidence" value="ECO:0007669"/>
    <property type="project" value="InterPro"/>
</dbReference>
<comment type="similarity">
    <text evidence="2">Belongs to the cytochrome c oxidase subunit 2 family.</text>
</comment>
<dbReference type="InterPro" id="IPR034236">
    <property type="entry name" value="CuRO_CcO_Caa3_II"/>
</dbReference>
<dbReference type="CDD" id="cd04213">
    <property type="entry name" value="CuRO_CcO_Caa3_II"/>
    <property type="match status" value="1"/>
</dbReference>